<name>A0ABU2L487_9ACTN</name>
<dbReference type="RefSeq" id="WP_311629255.1">
    <property type="nucleotide sequence ID" value="NZ_JAVREN010000005.1"/>
</dbReference>
<reference evidence="3" key="1">
    <citation type="submission" date="2023-07" db="EMBL/GenBank/DDBJ databases">
        <title>30 novel species of actinomycetes from the DSMZ collection.</title>
        <authorList>
            <person name="Nouioui I."/>
        </authorList>
    </citation>
    <scope>NUCLEOTIDE SEQUENCE [LARGE SCALE GENOMIC DNA]</scope>
    <source>
        <strain evidence="3">DSM 44917</strain>
    </source>
</reference>
<dbReference type="Proteomes" id="UP001183388">
    <property type="component" value="Unassembled WGS sequence"/>
</dbReference>
<organism evidence="2 3">
    <name type="scientific">Streptomyces boetiae</name>
    <dbReference type="NCBI Taxonomy" id="3075541"/>
    <lineage>
        <taxon>Bacteria</taxon>
        <taxon>Bacillati</taxon>
        <taxon>Actinomycetota</taxon>
        <taxon>Actinomycetes</taxon>
        <taxon>Kitasatosporales</taxon>
        <taxon>Streptomycetaceae</taxon>
        <taxon>Streptomyces</taxon>
    </lineage>
</organism>
<feature type="transmembrane region" description="Helical" evidence="1">
    <location>
        <begin position="35"/>
        <end position="55"/>
    </location>
</feature>
<protein>
    <recommendedName>
        <fullName evidence="4">Translation initiation factor IF-2</fullName>
    </recommendedName>
</protein>
<evidence type="ECO:0000313" key="2">
    <source>
        <dbReference type="EMBL" id="MDT0306327.1"/>
    </source>
</evidence>
<proteinExistence type="predicted"/>
<gene>
    <name evidence="2" type="ORF">RM780_05045</name>
</gene>
<keyword evidence="1" id="KW-0812">Transmembrane</keyword>
<comment type="caution">
    <text evidence="2">The sequence shown here is derived from an EMBL/GenBank/DDBJ whole genome shotgun (WGS) entry which is preliminary data.</text>
</comment>
<keyword evidence="3" id="KW-1185">Reference proteome</keyword>
<accession>A0ABU2L487</accession>
<feature type="transmembrane region" description="Helical" evidence="1">
    <location>
        <begin position="6"/>
        <end position="28"/>
    </location>
</feature>
<sequence length="312" mass="33268">MRTARMAAYFFGGAAALGAAAYLVIYLYRWQWQRALVSGVLLLVIEVLLLGLAALDRISRLERRVREGDRRQEDILAQLRAAEREARRGPRVPGAGPGRQRFAWLSQEESRTFVFVPVLMAAGVALSGLAWVVERVARATVRPAASRRLAGRLAPLAAPPGGLAGGARELPERPALGSVPARRRLLRAGAFGIAALLCVGLYSGLSALTETQPPERGGEAATSLLLSVEGNGITEARAELAAHQLWERCRDSTALPLRDAGMTPLSDGLFAATVSPSLSEHDAHRLRGCLEDTSIDRIRATVLGTGSLTAAG</sequence>
<keyword evidence="1" id="KW-0472">Membrane</keyword>
<feature type="transmembrane region" description="Helical" evidence="1">
    <location>
        <begin position="113"/>
        <end position="133"/>
    </location>
</feature>
<feature type="transmembrane region" description="Helical" evidence="1">
    <location>
        <begin position="185"/>
        <end position="205"/>
    </location>
</feature>
<evidence type="ECO:0000313" key="3">
    <source>
        <dbReference type="Proteomes" id="UP001183388"/>
    </source>
</evidence>
<evidence type="ECO:0008006" key="4">
    <source>
        <dbReference type="Google" id="ProtNLM"/>
    </source>
</evidence>
<evidence type="ECO:0000256" key="1">
    <source>
        <dbReference type="SAM" id="Phobius"/>
    </source>
</evidence>
<dbReference type="EMBL" id="JAVREN010000005">
    <property type="protein sequence ID" value="MDT0306327.1"/>
    <property type="molecule type" value="Genomic_DNA"/>
</dbReference>
<keyword evidence="1" id="KW-1133">Transmembrane helix</keyword>